<evidence type="ECO:0000313" key="4">
    <source>
        <dbReference type="Proteomes" id="UP000238426"/>
    </source>
</evidence>
<keyword evidence="1" id="KW-0472">Membrane</keyword>
<dbReference type="NCBIfam" id="TIGR02226">
    <property type="entry name" value="two_anch"/>
    <property type="match status" value="1"/>
</dbReference>
<dbReference type="AlphaFoldDB" id="A0A2T1N8A3"/>
<feature type="transmembrane region" description="Helical" evidence="1">
    <location>
        <begin position="617"/>
        <end position="636"/>
    </location>
</feature>
<dbReference type="RefSeq" id="WP_106463234.1">
    <property type="nucleotide sequence ID" value="NZ_PXOQ01000009.1"/>
</dbReference>
<keyword evidence="1" id="KW-1133">Transmembrane helix</keyword>
<organism evidence="3 4">
    <name type="scientific">Aurantibacter aestuarii</name>
    <dbReference type="NCBI Taxonomy" id="1266046"/>
    <lineage>
        <taxon>Bacteria</taxon>
        <taxon>Pseudomonadati</taxon>
        <taxon>Bacteroidota</taxon>
        <taxon>Flavobacteriia</taxon>
        <taxon>Flavobacteriales</taxon>
        <taxon>Flavobacteriaceae</taxon>
        <taxon>Aurantibacter</taxon>
    </lineage>
</organism>
<feature type="domain" description="Aerotolerance regulator N-terminal" evidence="2">
    <location>
        <begin position="1"/>
        <end position="76"/>
    </location>
</feature>
<feature type="transmembrane region" description="Helical" evidence="1">
    <location>
        <begin position="56"/>
        <end position="78"/>
    </location>
</feature>
<gene>
    <name evidence="3" type="ORF">C7H52_07260</name>
</gene>
<sequence>MQFKHPEILYALFLLVIPILIHLFQLRKFKTEAFTNVAFLKNLKLKTRKSSQIKKWLILTARILFLSALILAFSQPYFSNNSKLNTKKDIVIYLDDSFSLQAKGSSGELFKTALQNLISTLPENEIFTLFTNNAVFRNTSVSAVKNELLQLKYSANQLPYASVLLKAKSFFSDSKDSKKHFICISDFQENSDLFEVDKNEFILDLVQLKPEKTNNIFIDSLYVTETTATHKTLKIKLNSNHNTEQTLPISLLNNGKLVTKSSIQLDKTNETEFTIPNDSNFKGELVFNDNNLSFDNHYYFSLAEKQSIHVLEIKNLKSNTFLKRIYTEDEFNFTSVELQQLDYSVINQQHTIILNEISTISPSLVNSLKTFKTNGGTLVIIPNTETEADQYNNLLATLNLGVFDNLNTNSKNITEINYAHPIYANNVFEKQIKNFQYPNVKNNFSSSNLRLAKVLGFENETLFLGEKNNTYIFTAALGIENSNFTLQNLVVPTFYNIALLSLPSQKLNYIIGQKNIINLTVTPKNDAVATLKMNDNSFIPLQKQLQKSIEITTDELPEKSGHYTAFYTENPITTLSYNYNKSESQLSYHDLSQFNSVNNSVSNTIESLQSEYNIKTLWKWFVIFALFFIAVEMLLIKFLK</sequence>
<comment type="caution">
    <text evidence="3">The sequence shown here is derived from an EMBL/GenBank/DDBJ whole genome shotgun (WGS) entry which is preliminary data.</text>
</comment>
<evidence type="ECO:0000313" key="3">
    <source>
        <dbReference type="EMBL" id="PSG88096.1"/>
    </source>
</evidence>
<dbReference type="Pfam" id="PF07584">
    <property type="entry name" value="BatA"/>
    <property type="match status" value="1"/>
</dbReference>
<feature type="transmembrane region" description="Helical" evidence="1">
    <location>
        <begin position="6"/>
        <end position="24"/>
    </location>
</feature>
<protein>
    <recommendedName>
        <fullName evidence="2">Aerotolerance regulator N-terminal domain-containing protein</fullName>
    </recommendedName>
</protein>
<accession>A0A2T1N8A3</accession>
<dbReference type="InterPro" id="IPR024163">
    <property type="entry name" value="Aerotolerance_reg_N"/>
</dbReference>
<dbReference type="PANTHER" id="PTHR37464">
    <property type="entry name" value="BLL2463 PROTEIN"/>
    <property type="match status" value="1"/>
</dbReference>
<keyword evidence="1" id="KW-0812">Transmembrane</keyword>
<reference evidence="3 4" key="1">
    <citation type="submission" date="2018-03" db="EMBL/GenBank/DDBJ databases">
        <title>Mesoflavibacter sp. HG37 and Mesoflavibacter sp. HG96 sp.nov., two marine bacteria isolated from seawater of Western Pacific Ocean.</title>
        <authorList>
            <person name="Cheng H."/>
            <person name="Wu Y.-H."/>
            <person name="Guo L.-L."/>
            <person name="Xu X.-W."/>
        </authorList>
    </citation>
    <scope>NUCLEOTIDE SEQUENCE [LARGE SCALE GENOMIC DNA]</scope>
    <source>
        <strain evidence="3 4">KCTC 32269</strain>
    </source>
</reference>
<dbReference type="Proteomes" id="UP000238426">
    <property type="component" value="Unassembled WGS sequence"/>
</dbReference>
<dbReference type="InterPro" id="IPR011933">
    <property type="entry name" value="Double_TM_dom"/>
</dbReference>
<evidence type="ECO:0000259" key="2">
    <source>
        <dbReference type="Pfam" id="PF07584"/>
    </source>
</evidence>
<dbReference type="PANTHER" id="PTHR37464:SF1">
    <property type="entry name" value="BLL2463 PROTEIN"/>
    <property type="match status" value="1"/>
</dbReference>
<dbReference type="OrthoDB" id="9810200at2"/>
<evidence type="ECO:0000256" key="1">
    <source>
        <dbReference type="SAM" id="Phobius"/>
    </source>
</evidence>
<dbReference type="EMBL" id="PXOQ01000009">
    <property type="protein sequence ID" value="PSG88096.1"/>
    <property type="molecule type" value="Genomic_DNA"/>
</dbReference>
<name>A0A2T1N8A3_9FLAO</name>
<proteinExistence type="predicted"/>
<keyword evidence="4" id="KW-1185">Reference proteome</keyword>